<gene>
    <name evidence="1" type="ORF">GCM10022419_132850</name>
</gene>
<protein>
    <submittedName>
        <fullName evidence="1">Uncharacterized protein</fullName>
    </submittedName>
</protein>
<name>A0ABP7A4C5_9ACTN</name>
<organism evidence="1 2">
    <name type="scientific">Nonomuraea rosea</name>
    <dbReference type="NCBI Taxonomy" id="638574"/>
    <lineage>
        <taxon>Bacteria</taxon>
        <taxon>Bacillati</taxon>
        <taxon>Actinomycetota</taxon>
        <taxon>Actinomycetes</taxon>
        <taxon>Streptosporangiales</taxon>
        <taxon>Streptosporangiaceae</taxon>
        <taxon>Nonomuraea</taxon>
    </lineage>
</organism>
<reference evidence="2" key="1">
    <citation type="journal article" date="2019" name="Int. J. Syst. Evol. Microbiol.">
        <title>The Global Catalogue of Microorganisms (GCM) 10K type strain sequencing project: providing services to taxonomists for standard genome sequencing and annotation.</title>
        <authorList>
            <consortium name="The Broad Institute Genomics Platform"/>
            <consortium name="The Broad Institute Genome Sequencing Center for Infectious Disease"/>
            <person name="Wu L."/>
            <person name="Ma J."/>
        </authorList>
    </citation>
    <scope>NUCLEOTIDE SEQUENCE [LARGE SCALE GENOMIC DNA]</scope>
    <source>
        <strain evidence="2">JCM 17326</strain>
    </source>
</reference>
<proteinExistence type="predicted"/>
<evidence type="ECO:0000313" key="1">
    <source>
        <dbReference type="EMBL" id="GAA3624689.1"/>
    </source>
</evidence>
<sequence length="123" mass="13676">MLAGWPIDEGHLLELWPHSRTAEGRLRWLYRLTRCNRTVFSATDITSPVGTVVSTSALISSATTALRFLTLRPGDTDAGYFDAYTRTQITWRDRFAEELSLYAQEDACGYCGRQHSSPGCGVG</sequence>
<dbReference type="Proteomes" id="UP001500630">
    <property type="component" value="Unassembled WGS sequence"/>
</dbReference>
<dbReference type="EMBL" id="BAABDQ010000074">
    <property type="protein sequence ID" value="GAA3624689.1"/>
    <property type="molecule type" value="Genomic_DNA"/>
</dbReference>
<accession>A0ABP7A4C5</accession>
<evidence type="ECO:0000313" key="2">
    <source>
        <dbReference type="Proteomes" id="UP001500630"/>
    </source>
</evidence>
<keyword evidence="2" id="KW-1185">Reference proteome</keyword>
<dbReference type="RefSeq" id="WP_345580377.1">
    <property type="nucleotide sequence ID" value="NZ_BAABDQ010000074.1"/>
</dbReference>
<comment type="caution">
    <text evidence="1">The sequence shown here is derived from an EMBL/GenBank/DDBJ whole genome shotgun (WGS) entry which is preliminary data.</text>
</comment>